<dbReference type="Pfam" id="PF10704">
    <property type="entry name" value="DUF2508"/>
    <property type="match status" value="1"/>
</dbReference>
<dbReference type="RefSeq" id="WP_178661924.1">
    <property type="nucleotide sequence ID" value="NZ_CALVGD010000034.1"/>
</dbReference>
<comment type="caution">
    <text evidence="1">The sequence shown here is derived from an EMBL/GenBank/DDBJ whole genome shotgun (WGS) entry which is preliminary data.</text>
</comment>
<keyword evidence="2" id="KW-1185">Reference proteome</keyword>
<evidence type="ECO:0000313" key="2">
    <source>
        <dbReference type="Proteomes" id="UP000785625"/>
    </source>
</evidence>
<organism evidence="1 2">
    <name type="scientific">Limosilactobacillus coleohominis</name>
    <dbReference type="NCBI Taxonomy" id="181675"/>
    <lineage>
        <taxon>Bacteria</taxon>
        <taxon>Bacillati</taxon>
        <taxon>Bacillota</taxon>
        <taxon>Bacilli</taxon>
        <taxon>Lactobacillales</taxon>
        <taxon>Lactobacillaceae</taxon>
        <taxon>Limosilactobacillus</taxon>
    </lineage>
</organism>
<sequence>MFLKSDPHRMHKIGNDKLMQLIYATKDSWNQAKETKQAVYESDVDSELNDRAKLQECKYMYLYKKARQRKAHGHLNGGVIQH</sequence>
<dbReference type="InterPro" id="IPR019644">
    <property type="entry name" value="DUF2508"/>
</dbReference>
<accession>A0ABS2GXA0</accession>
<proteinExistence type="predicted"/>
<evidence type="ECO:0000313" key="1">
    <source>
        <dbReference type="EMBL" id="MBM6940441.1"/>
    </source>
</evidence>
<dbReference type="EMBL" id="JACJKU010000017">
    <property type="protein sequence ID" value="MBM6940441.1"/>
    <property type="molecule type" value="Genomic_DNA"/>
</dbReference>
<protein>
    <submittedName>
        <fullName evidence="1">YaaL family protein</fullName>
    </submittedName>
</protein>
<gene>
    <name evidence="1" type="ORF">H5975_02865</name>
</gene>
<dbReference type="Proteomes" id="UP000785625">
    <property type="component" value="Unassembled WGS sequence"/>
</dbReference>
<reference evidence="1 2" key="1">
    <citation type="journal article" date="2021" name="Sci. Rep.">
        <title>The distribution of antibiotic resistance genes in chicken gut microbiota commensals.</title>
        <authorList>
            <person name="Juricova H."/>
            <person name="Matiasovicova J."/>
            <person name="Kubasova T."/>
            <person name="Cejkova D."/>
            <person name="Rychlik I."/>
        </authorList>
    </citation>
    <scope>NUCLEOTIDE SEQUENCE [LARGE SCALE GENOMIC DNA]</scope>
    <source>
        <strain evidence="1 2">An574</strain>
    </source>
</reference>
<name>A0ABS2GXA0_9LACO</name>